<dbReference type="Proteomes" id="UP000689129">
    <property type="component" value="Unassembled WGS sequence"/>
</dbReference>
<sequence length="102" mass="11127">MDDASLPALLLLYLQGPSAPPLLLPSFAPLPLPLTRNLCPPLLLTSLREVTVLNAFSYTPQLVFSRSVNPRTRPLALLAVGDFCDLPISTWSLRHDLPASTH</sequence>
<dbReference type="EMBL" id="JAEMWZ010000092">
    <property type="protein sequence ID" value="KAG7137079.1"/>
    <property type="molecule type" value="Genomic_DNA"/>
</dbReference>
<gene>
    <name evidence="1" type="ORF">HYQ45_005454</name>
</gene>
<comment type="caution">
    <text evidence="1">The sequence shown here is derived from an EMBL/GenBank/DDBJ whole genome shotgun (WGS) entry which is preliminary data.</text>
</comment>
<evidence type="ECO:0000313" key="2">
    <source>
        <dbReference type="Proteomes" id="UP000689129"/>
    </source>
</evidence>
<proteinExistence type="predicted"/>
<organism evidence="1 2">
    <name type="scientific">Verticillium longisporum</name>
    <name type="common">Verticillium dahliae var. longisporum</name>
    <dbReference type="NCBI Taxonomy" id="100787"/>
    <lineage>
        <taxon>Eukaryota</taxon>
        <taxon>Fungi</taxon>
        <taxon>Dikarya</taxon>
        <taxon>Ascomycota</taxon>
        <taxon>Pezizomycotina</taxon>
        <taxon>Sordariomycetes</taxon>
        <taxon>Hypocreomycetidae</taxon>
        <taxon>Glomerellales</taxon>
        <taxon>Plectosphaerellaceae</taxon>
        <taxon>Verticillium</taxon>
    </lineage>
</organism>
<protein>
    <submittedName>
        <fullName evidence="1">Uncharacterized protein</fullName>
    </submittedName>
</protein>
<name>A0A8I2ZQV9_VERLO</name>
<reference evidence="1" key="1">
    <citation type="journal article" date="2021" name="Mol. Plant Pathol.">
        <title>A 20-kb lineage-specific genomic region tames virulence in pathogenic amphidiploid Verticillium longisporum.</title>
        <authorList>
            <person name="Harting R."/>
            <person name="Starke J."/>
            <person name="Kusch H."/>
            <person name="Poggeler S."/>
            <person name="Maurus I."/>
            <person name="Schluter R."/>
            <person name="Landesfeind M."/>
            <person name="Bulla I."/>
            <person name="Nowrousian M."/>
            <person name="de Jonge R."/>
            <person name="Stahlhut G."/>
            <person name="Hoff K.J."/>
            <person name="Asshauer K.P."/>
            <person name="Thurmer A."/>
            <person name="Stanke M."/>
            <person name="Daniel R."/>
            <person name="Morgenstern B."/>
            <person name="Thomma B.P.H.J."/>
            <person name="Kronstad J.W."/>
            <person name="Braus-Stromeyer S.A."/>
            <person name="Braus G.H."/>
        </authorList>
    </citation>
    <scope>NUCLEOTIDE SEQUENCE</scope>
    <source>
        <strain evidence="1">Vl32</strain>
    </source>
</reference>
<dbReference type="AlphaFoldDB" id="A0A8I2ZQV9"/>
<accession>A0A8I2ZQV9</accession>
<evidence type="ECO:0000313" key="1">
    <source>
        <dbReference type="EMBL" id="KAG7137079.1"/>
    </source>
</evidence>